<reference evidence="1" key="2">
    <citation type="submission" date="2025-08" db="UniProtKB">
        <authorList>
            <consortium name="Ensembl"/>
        </authorList>
    </citation>
    <scope>IDENTIFICATION</scope>
</reference>
<evidence type="ECO:0000313" key="2">
    <source>
        <dbReference type="Proteomes" id="UP000233100"/>
    </source>
</evidence>
<reference evidence="1" key="3">
    <citation type="submission" date="2025-09" db="UniProtKB">
        <authorList>
            <consortium name="Ensembl"/>
        </authorList>
    </citation>
    <scope>IDENTIFICATION</scope>
</reference>
<accession>A0A7N9CE76</accession>
<dbReference type="Ensembl" id="ENSMFAT00000082285.1">
    <property type="protein sequence ID" value="ENSMFAP00000049787.1"/>
    <property type="gene ID" value="ENSMFAG00000049968.1"/>
</dbReference>
<dbReference type="GeneTree" id="ENSGT00940000163244"/>
<protein>
    <submittedName>
        <fullName evidence="1">Uncharacterized protein</fullName>
    </submittedName>
</protein>
<proteinExistence type="predicted"/>
<keyword evidence="2" id="KW-1185">Reference proteome</keyword>
<sequence>NPVSTKKYKKLAGRGGGRLWSQLLGRLRRENGVNPGGGACSELRSGHCTPAWATERDSVSKKKKKKKKKENACSLGVLRLWLPLWRRWPHHALIFTHHLEQKPGPLFFFFFFFGRVSLCGPGWSAVAGSQLTASSASLVHAILLPQPPE</sequence>
<dbReference type="AlphaFoldDB" id="A0A7N9CE76"/>
<name>A0A7N9CE76_MACFA</name>
<organism evidence="1 2">
    <name type="scientific">Macaca fascicularis</name>
    <name type="common">Crab-eating macaque</name>
    <name type="synonym">Cynomolgus monkey</name>
    <dbReference type="NCBI Taxonomy" id="9541"/>
    <lineage>
        <taxon>Eukaryota</taxon>
        <taxon>Metazoa</taxon>
        <taxon>Chordata</taxon>
        <taxon>Craniata</taxon>
        <taxon>Vertebrata</taxon>
        <taxon>Euteleostomi</taxon>
        <taxon>Mammalia</taxon>
        <taxon>Eutheria</taxon>
        <taxon>Euarchontoglires</taxon>
        <taxon>Primates</taxon>
        <taxon>Haplorrhini</taxon>
        <taxon>Catarrhini</taxon>
        <taxon>Cercopithecidae</taxon>
        <taxon>Cercopithecinae</taxon>
        <taxon>Macaca</taxon>
    </lineage>
</organism>
<dbReference type="Proteomes" id="UP000233100">
    <property type="component" value="Chromosome 2"/>
</dbReference>
<evidence type="ECO:0000313" key="1">
    <source>
        <dbReference type="Ensembl" id="ENSMFAP00000049787.1"/>
    </source>
</evidence>
<reference evidence="1 2" key="1">
    <citation type="submission" date="2013-03" db="EMBL/GenBank/DDBJ databases">
        <authorList>
            <person name="Warren W."/>
            <person name="Wilson R.K."/>
        </authorList>
    </citation>
    <scope>NUCLEOTIDE SEQUENCE</scope>
</reference>